<dbReference type="EMBL" id="MU001494">
    <property type="protein sequence ID" value="KAF2449204.1"/>
    <property type="molecule type" value="Genomic_DNA"/>
</dbReference>
<feature type="domain" description="BTB" evidence="2">
    <location>
        <begin position="32"/>
        <end position="96"/>
    </location>
</feature>
<comment type="caution">
    <text evidence="3">The sequence shown here is derived from an EMBL/GenBank/DDBJ whole genome shotgun (WGS) entry which is preliminary data.</text>
</comment>
<reference evidence="3" key="1">
    <citation type="journal article" date="2020" name="Stud. Mycol.">
        <title>101 Dothideomycetes genomes: a test case for predicting lifestyles and emergence of pathogens.</title>
        <authorList>
            <person name="Haridas S."/>
            <person name="Albert R."/>
            <person name="Binder M."/>
            <person name="Bloem J."/>
            <person name="Labutti K."/>
            <person name="Salamov A."/>
            <person name="Andreopoulos B."/>
            <person name="Baker S."/>
            <person name="Barry K."/>
            <person name="Bills G."/>
            <person name="Bluhm B."/>
            <person name="Cannon C."/>
            <person name="Castanera R."/>
            <person name="Culley D."/>
            <person name="Daum C."/>
            <person name="Ezra D."/>
            <person name="Gonzalez J."/>
            <person name="Henrissat B."/>
            <person name="Kuo A."/>
            <person name="Liang C."/>
            <person name="Lipzen A."/>
            <person name="Lutzoni F."/>
            <person name="Magnuson J."/>
            <person name="Mondo S."/>
            <person name="Nolan M."/>
            <person name="Ohm R."/>
            <person name="Pangilinan J."/>
            <person name="Park H.-J."/>
            <person name="Ramirez L."/>
            <person name="Alfaro M."/>
            <person name="Sun H."/>
            <person name="Tritt A."/>
            <person name="Yoshinaga Y."/>
            <person name="Zwiers L.-H."/>
            <person name="Turgeon B."/>
            <person name="Goodwin S."/>
            <person name="Spatafora J."/>
            <person name="Crous P."/>
            <person name="Grigoriev I."/>
        </authorList>
    </citation>
    <scope>NUCLEOTIDE SEQUENCE</scope>
    <source>
        <strain evidence="3">CBS 690.94</strain>
    </source>
</reference>
<evidence type="ECO:0000313" key="3">
    <source>
        <dbReference type="EMBL" id="KAF2449204.1"/>
    </source>
</evidence>
<dbReference type="SUPFAM" id="SSF54695">
    <property type="entry name" value="POZ domain"/>
    <property type="match status" value="1"/>
</dbReference>
<dbReference type="PROSITE" id="PS50097">
    <property type="entry name" value="BTB"/>
    <property type="match status" value="1"/>
</dbReference>
<proteinExistence type="predicted"/>
<dbReference type="InterPro" id="IPR000210">
    <property type="entry name" value="BTB/POZ_dom"/>
</dbReference>
<evidence type="ECO:0000256" key="1">
    <source>
        <dbReference type="SAM" id="MobiDB-lite"/>
    </source>
</evidence>
<evidence type="ECO:0000313" key="4">
    <source>
        <dbReference type="Proteomes" id="UP000799764"/>
    </source>
</evidence>
<dbReference type="CDD" id="cd18186">
    <property type="entry name" value="BTB_POZ_ZBTB_KLHL-like"/>
    <property type="match status" value="1"/>
</dbReference>
<protein>
    <recommendedName>
        <fullName evidence="2">BTB domain-containing protein</fullName>
    </recommendedName>
</protein>
<dbReference type="Gene3D" id="3.30.710.10">
    <property type="entry name" value="Potassium Channel Kv1.1, Chain A"/>
    <property type="match status" value="1"/>
</dbReference>
<keyword evidence="4" id="KW-1185">Reference proteome</keyword>
<sequence>MASATQGATAASSSKPPLRSLPRISSASPIFATVFVGSSKARFVVHEELLAHYSEFFRAALQGGFAEAETKTITLDDVAPHTFELFVHWLYYQRFR</sequence>
<dbReference type="Proteomes" id="UP000799764">
    <property type="component" value="Unassembled WGS sequence"/>
</dbReference>
<feature type="region of interest" description="Disordered" evidence="1">
    <location>
        <begin position="1"/>
        <end position="23"/>
    </location>
</feature>
<accession>A0A9P4PUK5</accession>
<name>A0A9P4PUK5_9PLEO</name>
<dbReference type="PANTHER" id="PTHR47843">
    <property type="entry name" value="BTB DOMAIN-CONTAINING PROTEIN-RELATED"/>
    <property type="match status" value="1"/>
</dbReference>
<organism evidence="3 4">
    <name type="scientific">Karstenula rhodostoma CBS 690.94</name>
    <dbReference type="NCBI Taxonomy" id="1392251"/>
    <lineage>
        <taxon>Eukaryota</taxon>
        <taxon>Fungi</taxon>
        <taxon>Dikarya</taxon>
        <taxon>Ascomycota</taxon>
        <taxon>Pezizomycotina</taxon>
        <taxon>Dothideomycetes</taxon>
        <taxon>Pleosporomycetidae</taxon>
        <taxon>Pleosporales</taxon>
        <taxon>Massarineae</taxon>
        <taxon>Didymosphaeriaceae</taxon>
        <taxon>Karstenula</taxon>
    </lineage>
</organism>
<dbReference type="InterPro" id="IPR011333">
    <property type="entry name" value="SKP1/BTB/POZ_sf"/>
</dbReference>
<dbReference type="AlphaFoldDB" id="A0A9P4PUK5"/>
<evidence type="ECO:0000259" key="2">
    <source>
        <dbReference type="PROSITE" id="PS50097"/>
    </source>
</evidence>
<dbReference type="PANTHER" id="PTHR47843:SF2">
    <property type="entry name" value="BTB DOMAIN-CONTAINING PROTEIN"/>
    <property type="match status" value="1"/>
</dbReference>
<dbReference type="Pfam" id="PF00651">
    <property type="entry name" value="BTB"/>
    <property type="match status" value="1"/>
</dbReference>
<gene>
    <name evidence="3" type="ORF">P171DRAFT_480311</name>
</gene>
<dbReference type="OrthoDB" id="3794293at2759"/>